<dbReference type="PROSITE" id="PS50092">
    <property type="entry name" value="TSP1"/>
    <property type="match status" value="4"/>
</dbReference>
<comment type="subcellular location">
    <subcellularLocation>
        <location evidence="1">Secreted</location>
    </subcellularLocation>
</comment>
<dbReference type="Gene3D" id="2.20.100.10">
    <property type="entry name" value="Thrombospondin type-1 (TSP1) repeat"/>
    <property type="match status" value="2"/>
</dbReference>
<evidence type="ECO:0000313" key="4">
    <source>
        <dbReference type="EMBL" id="CAJ1370924.1"/>
    </source>
</evidence>
<dbReference type="InterPro" id="IPR000884">
    <property type="entry name" value="TSP1_rpt"/>
</dbReference>
<dbReference type="AlphaFoldDB" id="A0AA36HKL6"/>
<keyword evidence="2" id="KW-0964">Secreted</keyword>
<dbReference type="Proteomes" id="UP001178507">
    <property type="component" value="Unassembled WGS sequence"/>
</dbReference>
<dbReference type="InterPro" id="IPR050439">
    <property type="entry name" value="ADAMTS_ADAMTS-like"/>
</dbReference>
<dbReference type="GO" id="GO:0031012">
    <property type="term" value="C:extracellular matrix"/>
    <property type="evidence" value="ECO:0007669"/>
    <property type="project" value="TreeGrafter"/>
</dbReference>
<dbReference type="GO" id="GO:0030198">
    <property type="term" value="P:extracellular matrix organization"/>
    <property type="evidence" value="ECO:0007669"/>
    <property type="project" value="TreeGrafter"/>
</dbReference>
<dbReference type="PANTHER" id="PTHR13723">
    <property type="entry name" value="ADAMTS A DISINTEGRIN AND METALLOPROTEASE WITH THROMBOSPONDIN MOTIFS PROTEASE"/>
    <property type="match status" value="1"/>
</dbReference>
<protein>
    <submittedName>
        <fullName evidence="4">Uncharacterized protein</fullName>
    </submittedName>
</protein>
<evidence type="ECO:0000256" key="2">
    <source>
        <dbReference type="ARBA" id="ARBA00022525"/>
    </source>
</evidence>
<dbReference type="InterPro" id="IPR036383">
    <property type="entry name" value="TSP1_rpt_sf"/>
</dbReference>
<evidence type="ECO:0000256" key="1">
    <source>
        <dbReference type="ARBA" id="ARBA00004613"/>
    </source>
</evidence>
<dbReference type="GO" id="GO:0005576">
    <property type="term" value="C:extracellular region"/>
    <property type="evidence" value="ECO:0007669"/>
    <property type="project" value="UniProtKB-SubCell"/>
</dbReference>
<accession>A0AA36HKL6</accession>
<comment type="caution">
    <text evidence="4">The sequence shown here is derived from an EMBL/GenBank/DDBJ whole genome shotgun (WGS) entry which is preliminary data.</text>
</comment>
<reference evidence="4" key="1">
    <citation type="submission" date="2023-08" db="EMBL/GenBank/DDBJ databases">
        <authorList>
            <person name="Chen Y."/>
            <person name="Shah S."/>
            <person name="Dougan E. K."/>
            <person name="Thang M."/>
            <person name="Chan C."/>
        </authorList>
    </citation>
    <scope>NUCLEOTIDE SEQUENCE</scope>
</reference>
<dbReference type="EMBL" id="CAUJNA010000045">
    <property type="protein sequence ID" value="CAJ1370924.1"/>
    <property type="molecule type" value="Genomic_DNA"/>
</dbReference>
<dbReference type="Pfam" id="PF00090">
    <property type="entry name" value="TSP_1"/>
    <property type="match status" value="1"/>
</dbReference>
<dbReference type="GO" id="GO:0004222">
    <property type="term" value="F:metalloendopeptidase activity"/>
    <property type="evidence" value="ECO:0007669"/>
    <property type="project" value="TreeGrafter"/>
</dbReference>
<evidence type="ECO:0000256" key="3">
    <source>
        <dbReference type="SAM" id="MobiDB-lite"/>
    </source>
</evidence>
<sequence length="515" mass="53034">MSACSTSCGDGWINRSVACESGVEAECSGTAPHGAESCTETSGCGNWSVSEWSACNVTCGSGVQTREVLCQDGTCQGDGPVTEQACVEVSGCEWQLGSWSSCSTSCGNGVRSRSVSCPSGSAQDCGESPVTYETCSENSGCSWIVGNWSACDGTCGQRVRAVYCQSGLDEDCSDRQPTNVATCDLEVCSETLAEPASFEATLEVGEGTDADAVAASLQEAVSESLNVAPEDVSVELVNGGRRLAASQMLQFLVEVRQATKGLAEFLLSETSLQAVAVDVAQDLADSGIPVAVQMSVRPVTTSTSSTTSTVSTPSTPASMAPTTSALATTPAAGGSEIATTTSVTTLLSTTQGSTTQETTMSATTTGAETTATVAAAVSATALPVQVSTTAMATSTEAATATPTTSQVSTTPGAMVVLLASLGTLTWRGRRRQLRSYQASVNSDAAKVWRTEKEGHYPWDQIADVLAGLIWEPRIAAKLEEERGGGAKSKQRPHLLRLPESEPCLRAALPVRVAGL</sequence>
<keyword evidence="5" id="KW-1185">Reference proteome</keyword>
<feature type="region of interest" description="Disordered" evidence="3">
    <location>
        <begin position="299"/>
        <end position="322"/>
    </location>
</feature>
<proteinExistence type="predicted"/>
<dbReference type="SMART" id="SM00209">
    <property type="entry name" value="TSP1"/>
    <property type="match status" value="3"/>
</dbReference>
<dbReference type="SUPFAM" id="SSF82895">
    <property type="entry name" value="TSP-1 type 1 repeat"/>
    <property type="match status" value="2"/>
</dbReference>
<name>A0AA36HKL6_9DINO</name>
<evidence type="ECO:0000313" key="5">
    <source>
        <dbReference type="Proteomes" id="UP001178507"/>
    </source>
</evidence>
<dbReference type="PANTHER" id="PTHR13723:SF281">
    <property type="entry name" value="PAPILIN"/>
    <property type="match status" value="1"/>
</dbReference>
<dbReference type="Pfam" id="PF19030">
    <property type="entry name" value="TSP1_ADAMTS"/>
    <property type="match status" value="2"/>
</dbReference>
<gene>
    <name evidence="4" type="ORF">EVOR1521_LOCUS1379</name>
</gene>
<dbReference type="GO" id="GO:0006508">
    <property type="term" value="P:proteolysis"/>
    <property type="evidence" value="ECO:0007669"/>
    <property type="project" value="TreeGrafter"/>
</dbReference>
<organism evidence="4 5">
    <name type="scientific">Effrenium voratum</name>
    <dbReference type="NCBI Taxonomy" id="2562239"/>
    <lineage>
        <taxon>Eukaryota</taxon>
        <taxon>Sar</taxon>
        <taxon>Alveolata</taxon>
        <taxon>Dinophyceae</taxon>
        <taxon>Suessiales</taxon>
        <taxon>Symbiodiniaceae</taxon>
        <taxon>Effrenium</taxon>
    </lineage>
</organism>